<dbReference type="InterPro" id="IPR044880">
    <property type="entry name" value="NCX_ion-bd_dom_sf"/>
</dbReference>
<accession>A0A1V6YK80</accession>
<evidence type="ECO:0000256" key="4">
    <source>
        <dbReference type="ARBA" id="ARBA00022692"/>
    </source>
</evidence>
<evidence type="ECO:0000313" key="11">
    <source>
        <dbReference type="EMBL" id="OQE87856.1"/>
    </source>
</evidence>
<comment type="subcellular location">
    <subcellularLocation>
        <location evidence="1">Membrane</location>
        <topology evidence="1">Multi-pass membrane protein</topology>
    </subcellularLocation>
</comment>
<sequence length="365" mass="39067">MDWDSLFFNTATLIAGVFVLDYGADKFIDHTVIVGQRLGISPTLIALLTAGAEYEELAVVVAAILQGRTPLALGNVMGSTISNILGAFSLGLLCYPGRSPFDSKAKIYSALQFFVTTIFIILAYFQQLNRVTGGLLIALFALYIISIGFAIYRGISEPPQLSDSESDDDSTNVRDEQIPGQDVRQLASEASPLLGDTNTPRELISASVYKDKRPRPLYRHVLQLIFGLLALSLSGYILSHSAGTVADSLNLSGTVFGLTVIAFVTTLPEKLVAMLSGFRGQGGIVVATTAGSNIFLLTLCVGVVAVAGNPLDQSGTLVLFDLVTVWVSSLSLLAVVFLGPQRIAGLLLLAAYVTFLVMEFTVYRR</sequence>
<gene>
    <name evidence="11" type="ORF">PENNAL_c0018G03527</name>
    <name evidence="10" type="ORF">PNAL_LOCUS10122</name>
</gene>
<dbReference type="PANTHER" id="PTHR10846">
    <property type="entry name" value="SODIUM/POTASSIUM/CALCIUM EXCHANGER"/>
    <property type="match status" value="1"/>
</dbReference>
<dbReference type="Gene3D" id="1.20.1420.30">
    <property type="entry name" value="NCX, central ion-binding region"/>
    <property type="match status" value="2"/>
</dbReference>
<reference evidence="10" key="3">
    <citation type="submission" date="2021-07" db="EMBL/GenBank/DDBJ databases">
        <authorList>
            <person name="Branca A.L. A."/>
        </authorList>
    </citation>
    <scope>NUCLEOTIDE SEQUENCE</scope>
</reference>
<keyword evidence="4 8" id="KW-0812">Transmembrane</keyword>
<comment type="similarity">
    <text evidence="2">Belongs to the Ca(2+):cation antiporter (CaCA) (TC 2.A.19) family. SLC24A subfamily.</text>
</comment>
<evidence type="ECO:0000256" key="7">
    <source>
        <dbReference type="SAM" id="MobiDB-lite"/>
    </source>
</evidence>
<keyword evidence="5 8" id="KW-1133">Transmembrane helix</keyword>
<feature type="transmembrane region" description="Helical" evidence="8">
    <location>
        <begin position="251"/>
        <end position="272"/>
    </location>
</feature>
<feature type="domain" description="Sodium/calcium exchanger membrane region" evidence="9">
    <location>
        <begin position="10"/>
        <end position="145"/>
    </location>
</feature>
<feature type="transmembrane region" description="Helical" evidence="8">
    <location>
        <begin position="317"/>
        <end position="338"/>
    </location>
</feature>
<feature type="transmembrane region" description="Helical" evidence="8">
    <location>
        <begin position="345"/>
        <end position="363"/>
    </location>
</feature>
<keyword evidence="3" id="KW-0813">Transport</keyword>
<keyword evidence="3" id="KW-0050">Antiport</keyword>
<dbReference type="GO" id="GO:0005886">
    <property type="term" value="C:plasma membrane"/>
    <property type="evidence" value="ECO:0007669"/>
    <property type="project" value="TreeGrafter"/>
</dbReference>
<feature type="region of interest" description="Disordered" evidence="7">
    <location>
        <begin position="159"/>
        <end position="178"/>
    </location>
</feature>
<feature type="transmembrane region" description="Helical" evidence="8">
    <location>
        <begin position="221"/>
        <end position="239"/>
    </location>
</feature>
<feature type="transmembrane region" description="Helical" evidence="8">
    <location>
        <begin position="107"/>
        <end position="125"/>
    </location>
</feature>
<dbReference type="STRING" id="60175.A0A1V6YK80"/>
<dbReference type="GO" id="GO:0008273">
    <property type="term" value="F:calcium, potassium:sodium antiporter activity"/>
    <property type="evidence" value="ECO:0007669"/>
    <property type="project" value="TreeGrafter"/>
</dbReference>
<evidence type="ECO:0000313" key="12">
    <source>
        <dbReference type="Proteomes" id="UP000191691"/>
    </source>
</evidence>
<protein>
    <recommendedName>
        <fullName evidence="9">Sodium/calcium exchanger membrane region domain-containing protein</fullName>
    </recommendedName>
</protein>
<dbReference type="Proteomes" id="UP001153461">
    <property type="component" value="Unassembled WGS sequence"/>
</dbReference>
<dbReference type="EMBL" id="CAJVNV010000632">
    <property type="protein sequence ID" value="CAG8312150.1"/>
    <property type="molecule type" value="Genomic_DNA"/>
</dbReference>
<feature type="transmembrane region" description="Helical" evidence="8">
    <location>
        <begin position="131"/>
        <end position="152"/>
    </location>
</feature>
<dbReference type="OMA" id="VMEFTVY"/>
<dbReference type="Proteomes" id="UP000191691">
    <property type="component" value="Unassembled WGS sequence"/>
</dbReference>
<comment type="caution">
    <text evidence="11">The sequence shown here is derived from an EMBL/GenBank/DDBJ whole genome shotgun (WGS) entry which is preliminary data.</text>
</comment>
<evidence type="ECO:0000256" key="6">
    <source>
        <dbReference type="ARBA" id="ARBA00023136"/>
    </source>
</evidence>
<evidence type="ECO:0000313" key="10">
    <source>
        <dbReference type="EMBL" id="CAG8312150.1"/>
    </source>
</evidence>
<evidence type="ECO:0000256" key="5">
    <source>
        <dbReference type="ARBA" id="ARBA00022989"/>
    </source>
</evidence>
<dbReference type="PANTHER" id="PTHR10846:SF8">
    <property type="entry name" value="INNER MEMBRANE PROTEIN YRBG"/>
    <property type="match status" value="1"/>
</dbReference>
<keyword evidence="12" id="KW-1185">Reference proteome</keyword>
<reference evidence="11" key="1">
    <citation type="submission" date="2016-10" db="EMBL/GenBank/DDBJ databases">
        <title>Uncovering the secondary metabolism of Penicillium species provides insights into the evolution of 6-MSA pathways.</title>
        <authorList>
            <person name="Nielsen J.C."/>
            <person name="Nielsen J."/>
        </authorList>
    </citation>
    <scope>NUCLEOTIDE SEQUENCE [LARGE SCALE GENOMIC DNA]</scope>
    <source>
        <strain evidence="11">IBT 13039</strain>
    </source>
</reference>
<dbReference type="GO" id="GO:0006874">
    <property type="term" value="P:intracellular calcium ion homeostasis"/>
    <property type="evidence" value="ECO:0007669"/>
    <property type="project" value="TreeGrafter"/>
</dbReference>
<evidence type="ECO:0000256" key="2">
    <source>
        <dbReference type="ARBA" id="ARBA00005364"/>
    </source>
</evidence>
<dbReference type="GO" id="GO:0005262">
    <property type="term" value="F:calcium channel activity"/>
    <property type="evidence" value="ECO:0007669"/>
    <property type="project" value="TreeGrafter"/>
</dbReference>
<dbReference type="OrthoDB" id="2127281at2759"/>
<keyword evidence="6 8" id="KW-0472">Membrane</keyword>
<dbReference type="Pfam" id="PF01699">
    <property type="entry name" value="Na_Ca_ex"/>
    <property type="match status" value="2"/>
</dbReference>
<dbReference type="EMBL" id="MOOB01000018">
    <property type="protein sequence ID" value="OQE87856.1"/>
    <property type="molecule type" value="Genomic_DNA"/>
</dbReference>
<dbReference type="AlphaFoldDB" id="A0A1V6YK80"/>
<evidence type="ECO:0000256" key="3">
    <source>
        <dbReference type="ARBA" id="ARBA00022449"/>
    </source>
</evidence>
<evidence type="ECO:0000256" key="8">
    <source>
        <dbReference type="SAM" id="Phobius"/>
    </source>
</evidence>
<name>A0A1V6YK80_PENNA</name>
<feature type="transmembrane region" description="Helical" evidence="8">
    <location>
        <begin position="71"/>
        <end position="95"/>
    </location>
</feature>
<feature type="transmembrane region" description="Helical" evidence="8">
    <location>
        <begin position="44"/>
        <end position="65"/>
    </location>
</feature>
<feature type="domain" description="Sodium/calcium exchanger membrane region" evidence="9">
    <location>
        <begin position="221"/>
        <end position="358"/>
    </location>
</feature>
<evidence type="ECO:0000259" key="9">
    <source>
        <dbReference type="Pfam" id="PF01699"/>
    </source>
</evidence>
<organism evidence="11 12">
    <name type="scientific">Penicillium nalgiovense</name>
    <dbReference type="NCBI Taxonomy" id="60175"/>
    <lineage>
        <taxon>Eukaryota</taxon>
        <taxon>Fungi</taxon>
        <taxon>Dikarya</taxon>
        <taxon>Ascomycota</taxon>
        <taxon>Pezizomycotina</taxon>
        <taxon>Eurotiomycetes</taxon>
        <taxon>Eurotiomycetidae</taxon>
        <taxon>Eurotiales</taxon>
        <taxon>Aspergillaceae</taxon>
        <taxon>Penicillium</taxon>
    </lineage>
</organism>
<reference evidence="12" key="2">
    <citation type="journal article" date="2017" name="Nat. Microbiol.">
        <title>Global analysis of biosynthetic gene clusters reveals vast potential of secondary metabolite production in Penicillium species.</title>
        <authorList>
            <person name="Nielsen J.C."/>
            <person name="Grijseels S."/>
            <person name="Prigent S."/>
            <person name="Ji B."/>
            <person name="Dainat J."/>
            <person name="Nielsen K.F."/>
            <person name="Frisvad J.C."/>
            <person name="Workman M."/>
            <person name="Nielsen J."/>
        </authorList>
    </citation>
    <scope>NUCLEOTIDE SEQUENCE [LARGE SCALE GENOMIC DNA]</scope>
    <source>
        <strain evidence="12">IBT 13039</strain>
    </source>
</reference>
<feature type="transmembrane region" description="Helical" evidence="8">
    <location>
        <begin position="284"/>
        <end position="305"/>
    </location>
</feature>
<dbReference type="InterPro" id="IPR004837">
    <property type="entry name" value="NaCa_Exmemb"/>
</dbReference>
<dbReference type="InterPro" id="IPR004481">
    <property type="entry name" value="K/Na/Ca-exchanger"/>
</dbReference>
<evidence type="ECO:0000256" key="1">
    <source>
        <dbReference type="ARBA" id="ARBA00004141"/>
    </source>
</evidence>
<feature type="transmembrane region" description="Helical" evidence="8">
    <location>
        <begin position="6"/>
        <end position="24"/>
    </location>
</feature>
<proteinExistence type="inferred from homology"/>